<dbReference type="EMBL" id="WACR01000007">
    <property type="protein sequence ID" value="KAB1063820.1"/>
    <property type="molecule type" value="Genomic_DNA"/>
</dbReference>
<organism evidence="2 3">
    <name type="scientific">Salibacter halophilus</name>
    <dbReference type="NCBI Taxonomy" id="1803916"/>
    <lineage>
        <taxon>Bacteria</taxon>
        <taxon>Pseudomonadati</taxon>
        <taxon>Bacteroidota</taxon>
        <taxon>Flavobacteriia</taxon>
        <taxon>Flavobacteriales</taxon>
        <taxon>Salibacteraceae</taxon>
        <taxon>Salibacter</taxon>
    </lineage>
</organism>
<gene>
    <name evidence="2" type="ORF">F3059_09635</name>
</gene>
<dbReference type="PANTHER" id="PTHR39087">
    <property type="entry name" value="UPF0104 MEMBRANE PROTEIN MJ1595"/>
    <property type="match status" value="1"/>
</dbReference>
<feature type="transmembrane region" description="Helical" evidence="1">
    <location>
        <begin position="243"/>
        <end position="266"/>
    </location>
</feature>
<feature type="transmembrane region" description="Helical" evidence="1">
    <location>
        <begin position="158"/>
        <end position="180"/>
    </location>
</feature>
<evidence type="ECO:0000313" key="3">
    <source>
        <dbReference type="Proteomes" id="UP000435357"/>
    </source>
</evidence>
<accession>A0A6N6M6A7</accession>
<keyword evidence="1" id="KW-0472">Membrane</keyword>
<feature type="transmembrane region" description="Helical" evidence="1">
    <location>
        <begin position="129"/>
        <end position="152"/>
    </location>
</feature>
<feature type="transmembrane region" description="Helical" evidence="1">
    <location>
        <begin position="12"/>
        <end position="35"/>
    </location>
</feature>
<dbReference type="AlphaFoldDB" id="A0A6N6M6A7"/>
<feature type="transmembrane region" description="Helical" evidence="1">
    <location>
        <begin position="215"/>
        <end position="237"/>
    </location>
</feature>
<keyword evidence="1" id="KW-0812">Transmembrane</keyword>
<name>A0A6N6M6A7_9FLAO</name>
<keyword evidence="3" id="KW-1185">Reference proteome</keyword>
<feature type="transmembrane region" description="Helical" evidence="1">
    <location>
        <begin position="273"/>
        <end position="290"/>
    </location>
</feature>
<proteinExistence type="predicted"/>
<dbReference type="Proteomes" id="UP000435357">
    <property type="component" value="Unassembled WGS sequence"/>
</dbReference>
<protein>
    <recommendedName>
        <fullName evidence="4">Flippase-like domain-containing protein</fullName>
    </recommendedName>
</protein>
<keyword evidence="1" id="KW-1133">Transmembrane helix</keyword>
<dbReference type="OrthoDB" id="1121314at2"/>
<reference evidence="2 3" key="1">
    <citation type="submission" date="2019-09" db="EMBL/GenBank/DDBJ databases">
        <title>Genomes of Cryomorphaceae.</title>
        <authorList>
            <person name="Bowman J.P."/>
        </authorList>
    </citation>
    <scope>NUCLEOTIDE SEQUENCE [LARGE SCALE GENOMIC DNA]</scope>
    <source>
        <strain evidence="2 3">KCTC 52047</strain>
    </source>
</reference>
<comment type="caution">
    <text evidence="2">The sequence shown here is derived from an EMBL/GenBank/DDBJ whole genome shotgun (WGS) entry which is preliminary data.</text>
</comment>
<evidence type="ECO:0008006" key="4">
    <source>
        <dbReference type="Google" id="ProtNLM"/>
    </source>
</evidence>
<feature type="transmembrane region" description="Helical" evidence="1">
    <location>
        <begin position="296"/>
        <end position="314"/>
    </location>
</feature>
<evidence type="ECO:0000313" key="2">
    <source>
        <dbReference type="EMBL" id="KAB1063820.1"/>
    </source>
</evidence>
<dbReference type="PANTHER" id="PTHR39087:SF2">
    <property type="entry name" value="UPF0104 MEMBRANE PROTEIN MJ1595"/>
    <property type="match status" value="1"/>
</dbReference>
<dbReference type="GO" id="GO:0005886">
    <property type="term" value="C:plasma membrane"/>
    <property type="evidence" value="ECO:0007669"/>
    <property type="project" value="UniProtKB-SubCell"/>
</dbReference>
<sequence>MCASYPKYKATLSLNNVIKGIIFLLAVGFLIRHISENAQSVNFEFQFSGFQVLAIVAAILLVPANWLIESWKWHILLKKTDQTSFKTAVGATLNGLVFSSMLPNRVGETLGRTLYLSPKNRTNGAFHSLLTSAAQLTTTLIIGLLALPFYFVVIDQELSLGLSILSLSAPVLILIGYFNLKTVFKLVSNWKWVRKKLSKHNEAFGRYSNLQLIHVLSLSIFRYFIFSLQFTLLIFAFESGFSFFHAFVSIPVIYLLTTTIPSFSLAELGLRESVAVLILGALNYSIAPILASTFSIWLLNIAAPTFFGLALLLIRKLNVLPLRQNVFSGATNR</sequence>
<evidence type="ECO:0000256" key="1">
    <source>
        <dbReference type="SAM" id="Phobius"/>
    </source>
</evidence>
<feature type="transmembrane region" description="Helical" evidence="1">
    <location>
        <begin position="47"/>
        <end position="68"/>
    </location>
</feature>